<dbReference type="PIRSF" id="PIRSF028103">
    <property type="entry name" value="GcvR"/>
    <property type="match status" value="1"/>
</dbReference>
<feature type="domain" description="ACT" evidence="2">
    <location>
        <begin position="96"/>
        <end position="175"/>
    </location>
</feature>
<sequence>MQDNQQQLVISAIGSDRPGIVEQLTNRIAKLDLNITDSRMTVLGGEFAIQMLVKGAWNQLSKLEQALPAIAESLGLQAQCKRTESRQSADMLVPYAVNVVALDHPGIVHQLSDFFAQRQINIQDLSTSSYSAAHTGTPMFAVNLLIGVPSQVQIPALRIEFMEYCDSLNLDAVLEPVTH</sequence>
<comment type="subcellular location">
    <subcellularLocation>
        <location evidence="1">Cytoplasm</location>
    </subcellularLocation>
</comment>
<keyword evidence="1" id="KW-0963">Cytoplasm</keyword>
<dbReference type="CDD" id="cd04869">
    <property type="entry name" value="ACT_GcvR_2"/>
    <property type="match status" value="1"/>
</dbReference>
<protein>
    <recommendedName>
        <fullName evidence="1">Glycine cleavage system transcriptional repressor</fullName>
    </recommendedName>
</protein>
<organism evidence="3 4">
    <name type="scientific">Solemya elarraichensis gill symbiont</name>
    <dbReference type="NCBI Taxonomy" id="1918949"/>
    <lineage>
        <taxon>Bacteria</taxon>
        <taxon>Pseudomonadati</taxon>
        <taxon>Pseudomonadota</taxon>
        <taxon>Gammaproteobacteria</taxon>
        <taxon>sulfur-oxidizing symbionts</taxon>
    </lineage>
</organism>
<dbReference type="OrthoDB" id="5814713at2"/>
<accession>A0A1T2LCV5</accession>
<dbReference type="SUPFAM" id="SSF55021">
    <property type="entry name" value="ACT-like"/>
    <property type="match status" value="2"/>
</dbReference>
<reference evidence="3 4" key="1">
    <citation type="submission" date="2016-11" db="EMBL/GenBank/DDBJ databases">
        <title>Mixed transmission modes and dynamic genome evolution in an obligate animal-bacterial symbiosis.</title>
        <authorList>
            <person name="Russell S.L."/>
            <person name="Corbett-Detig R.B."/>
            <person name="Cavanaugh C.M."/>
        </authorList>
    </citation>
    <scope>NUCLEOTIDE SEQUENCE [LARGE SCALE GENOMIC DNA]</scope>
    <source>
        <strain evidence="3">Sp-SM6</strain>
    </source>
</reference>
<evidence type="ECO:0000313" key="4">
    <source>
        <dbReference type="Proteomes" id="UP000190198"/>
    </source>
</evidence>
<dbReference type="EMBL" id="MPRK01000007">
    <property type="protein sequence ID" value="OOZ42921.1"/>
    <property type="molecule type" value="Genomic_DNA"/>
</dbReference>
<dbReference type="Gene3D" id="3.30.70.260">
    <property type="match status" value="2"/>
</dbReference>
<dbReference type="InterPro" id="IPR045865">
    <property type="entry name" value="ACT-like_dom_sf"/>
</dbReference>
<dbReference type="RefSeq" id="WP_078476014.1">
    <property type="nucleotide sequence ID" value="NZ_MPRK01000007.1"/>
</dbReference>
<dbReference type="AlphaFoldDB" id="A0A1T2LCV5"/>
<dbReference type="GO" id="GO:0005737">
    <property type="term" value="C:cytoplasm"/>
    <property type="evidence" value="ECO:0007669"/>
    <property type="project" value="UniProtKB-SubCell"/>
</dbReference>
<dbReference type="PANTHER" id="PTHR34875">
    <property type="entry name" value="UPF0237 PROTEIN MJ1558"/>
    <property type="match status" value="1"/>
</dbReference>
<evidence type="ECO:0000313" key="3">
    <source>
        <dbReference type="EMBL" id="OOZ42921.1"/>
    </source>
</evidence>
<gene>
    <name evidence="3" type="ORF">BOW52_00995</name>
</gene>
<dbReference type="Pfam" id="PF13740">
    <property type="entry name" value="ACT_6"/>
    <property type="match status" value="1"/>
</dbReference>
<dbReference type="Proteomes" id="UP000190198">
    <property type="component" value="Unassembled WGS sequence"/>
</dbReference>
<dbReference type="PANTHER" id="PTHR34875:SF5">
    <property type="entry name" value="GLYCINE CLEAVAGE SYSTEM TRANSCRIPTIONAL REPRESSOR"/>
    <property type="match status" value="1"/>
</dbReference>
<evidence type="ECO:0000259" key="2">
    <source>
        <dbReference type="PROSITE" id="PS51671"/>
    </source>
</evidence>
<proteinExistence type="predicted"/>
<keyword evidence="4" id="KW-1185">Reference proteome</keyword>
<evidence type="ECO:0000256" key="1">
    <source>
        <dbReference type="PIRNR" id="PIRNR028103"/>
    </source>
</evidence>
<comment type="caution">
    <text evidence="3">The sequence shown here is derived from an EMBL/GenBank/DDBJ whole genome shotgun (WGS) entry which is preliminary data.</text>
</comment>
<dbReference type="InterPro" id="IPR050990">
    <property type="entry name" value="UPF0237/GcvR_regulator"/>
</dbReference>
<dbReference type="PROSITE" id="PS51671">
    <property type="entry name" value="ACT"/>
    <property type="match status" value="2"/>
</dbReference>
<dbReference type="GO" id="GO:0006355">
    <property type="term" value="P:regulation of DNA-templated transcription"/>
    <property type="evidence" value="ECO:0007669"/>
    <property type="project" value="UniProtKB-UniRule"/>
</dbReference>
<keyword evidence="1" id="KW-0804">Transcription</keyword>
<dbReference type="InterPro" id="IPR016867">
    <property type="entry name" value="GcvR"/>
</dbReference>
<dbReference type="InterPro" id="IPR002912">
    <property type="entry name" value="ACT_dom"/>
</dbReference>
<name>A0A1T2LCV5_9GAMM</name>
<keyword evidence="1" id="KW-0678">Repressor</keyword>
<feature type="domain" description="ACT" evidence="2">
    <location>
        <begin position="9"/>
        <end position="85"/>
    </location>
</feature>